<proteinExistence type="predicted"/>
<evidence type="ECO:0000256" key="2">
    <source>
        <dbReference type="ARBA" id="ARBA00023043"/>
    </source>
</evidence>
<keyword evidence="5" id="KW-1185">Reference proteome</keyword>
<evidence type="ECO:0000256" key="1">
    <source>
        <dbReference type="ARBA" id="ARBA00022737"/>
    </source>
</evidence>
<dbReference type="PROSITE" id="PS50088">
    <property type="entry name" value="ANK_REPEAT"/>
    <property type="match status" value="6"/>
</dbReference>
<evidence type="ECO:0000313" key="4">
    <source>
        <dbReference type="EMBL" id="KAF0730378.1"/>
    </source>
</evidence>
<feature type="repeat" description="ANK" evidence="3">
    <location>
        <begin position="576"/>
        <end position="599"/>
    </location>
</feature>
<dbReference type="Gene3D" id="1.25.40.20">
    <property type="entry name" value="Ankyrin repeat-containing domain"/>
    <property type="match status" value="9"/>
</dbReference>
<dbReference type="PANTHER" id="PTHR24198:SF165">
    <property type="entry name" value="ANKYRIN REPEAT-CONTAINING PROTEIN-RELATED"/>
    <property type="match status" value="1"/>
</dbReference>
<keyword evidence="2 3" id="KW-0040">ANK repeat</keyword>
<reference evidence="4 5" key="1">
    <citation type="submission" date="2019-07" db="EMBL/GenBank/DDBJ databases">
        <title>Genomics analysis of Aphanomyces spp. identifies a new class of oomycete effector associated with host adaptation.</title>
        <authorList>
            <person name="Gaulin E."/>
        </authorList>
    </citation>
    <scope>NUCLEOTIDE SEQUENCE [LARGE SCALE GENOMIC DNA]</scope>
    <source>
        <strain evidence="4 5">ATCC 201684</strain>
    </source>
</reference>
<keyword evidence="1" id="KW-0677">Repeat</keyword>
<dbReference type="EMBL" id="VJMJ01000155">
    <property type="protein sequence ID" value="KAF0730378.1"/>
    <property type="molecule type" value="Genomic_DNA"/>
</dbReference>
<dbReference type="SMART" id="SM00248">
    <property type="entry name" value="ANK"/>
    <property type="match status" value="32"/>
</dbReference>
<dbReference type="SUPFAM" id="SSF48403">
    <property type="entry name" value="Ankyrin repeat"/>
    <property type="match status" value="5"/>
</dbReference>
<dbReference type="InterPro" id="IPR002110">
    <property type="entry name" value="Ankyrin_rpt"/>
</dbReference>
<dbReference type="VEuPathDB" id="FungiDB:AeMF1_012499"/>
<evidence type="ECO:0000256" key="3">
    <source>
        <dbReference type="PROSITE-ProRule" id="PRU00023"/>
    </source>
</evidence>
<accession>A0A6G0WSB9</accession>
<protein>
    <submittedName>
        <fullName evidence="4">Uncharacterized protein</fullName>
    </submittedName>
</protein>
<feature type="repeat" description="ANK" evidence="3">
    <location>
        <begin position="668"/>
        <end position="690"/>
    </location>
</feature>
<sequence length="1346" mass="148247">MSPDLFFFSSLEPAEEPSPRDKPYVQASKDGDVDALIKFLAEDNFNPNAITPGIVLSLMFAAEEGYLDVIKILRDEVELDEQQLHIGYLTACARDQIEIVEYVLATPGVNINVTVGELHAMNENPPDEWIETREATRLFREDIRRELFQRGVQSAEIPSISGLTLATLYGHAALVEWMLQQPNIKINQSRVAGVVPLVSALTNNHDNIVQMLLNHPETNLDEANHIGETPLIVATKKNESAVVSFLLEHKVNVNATDSMGRTPLIHACTNEAAEIVETLLRHPDVNVNAVDKTGQSALSILTTVENIALMKRLMAHRNIDVPPLDGMTKLMHAAADASLQDVDTILRKSVTTLNSANFVDARHLGYTAFMYACQGGFTPIVRRFLEEPSLNVHQQNKAFETGFVLACKEGRTDIANLLLQIPGLNDEQLALGLFWASRNGFSLIVQSLLQTSVNVNTPEDMTTLTAVIKSSNRNGRTSLQVACRRDHRDVVALLLQHPDIFVNVEDPLGITPLITACIKKDKALVDLLLQHPDIDVNQRDYSDRTALIVATQYGQSEIVRALLKHPEIWPNCPDHMGNTPLMVACARGNEAIVGLLLQHPDVHTTVANMDNDTPLSVAISCEYDKIVKMLLMDKNKFVFQASCESNNVGNIAQILTKSMLDPNDLNENGRTGLMTAATAGSIDVVDYLLDDPTVDINFKNGKGDTAFIFACEQGNVSVVTRFLQSPNLDFGYKKKSGLTAFLYACLEGQDEVVALLAQCDQLDDEQLHIGFVAACSRGHLSVVKYFLDCHDINVNYGCRELFAFAEYSKAMCEKNEWRDWHDMVEAFREMFVAGLHILGLELPDTLAVTGLFLAVVGGHTSIVKCLVEQPAIQVNQVEGTLGVPLVDAVKNSFTEITEALMTHSSIVVDEPNIKGETALMYAAEKNDTKLVENLLQASYVDASRECAAEASALVRACAAGAVYTASILLSRPDIKVNHVDKEGRSALSIATSTGDQDLLKLILNHPNVDVPDELGRTELMKACAKGAVDQVDKLLQRSNVSVNSVNFLSGTHNGYTPLMYACEAGHIDVVRRLLKEPKLRLTYKTTKKESALVVASQNGHDAIVQLLLEHSQTYDEDDLDLSLFWACRNGYPNVVNILMKTSVDVNKFTDALGEDDVSWRHSARLFRKGKTPLEVACRRNHPDVVGLLLTHDKISVNVTDDEGFTPLMTACAKGYDEVAKMLLRHRSLRVNKRGAAGDTALGIAVQSGYPSIVHLLLQHPEIDVNIKDEIGNTPIILSITTGDVAIVQELLQHPKIDLKVKNKALLTAMDMASALGNAKIQRLVRAKYRELKKNRSREHKEGCIIS</sequence>
<comment type="caution">
    <text evidence="4">The sequence shown here is derived from an EMBL/GenBank/DDBJ whole genome shotgun (WGS) entry which is preliminary data.</text>
</comment>
<dbReference type="Pfam" id="PF12796">
    <property type="entry name" value="Ank_2"/>
    <property type="match status" value="9"/>
</dbReference>
<organism evidence="4 5">
    <name type="scientific">Aphanomyces euteiches</name>
    <dbReference type="NCBI Taxonomy" id="100861"/>
    <lineage>
        <taxon>Eukaryota</taxon>
        <taxon>Sar</taxon>
        <taxon>Stramenopiles</taxon>
        <taxon>Oomycota</taxon>
        <taxon>Saprolegniomycetes</taxon>
        <taxon>Saprolegniales</taxon>
        <taxon>Verrucalvaceae</taxon>
        <taxon>Aphanomyces</taxon>
    </lineage>
</organism>
<dbReference type="PROSITE" id="PS50297">
    <property type="entry name" value="ANK_REP_REGION"/>
    <property type="match status" value="6"/>
</dbReference>
<feature type="repeat" description="ANK" evidence="3">
    <location>
        <begin position="1202"/>
        <end position="1225"/>
    </location>
</feature>
<evidence type="ECO:0000313" key="5">
    <source>
        <dbReference type="Proteomes" id="UP000481153"/>
    </source>
</evidence>
<dbReference type="Proteomes" id="UP000481153">
    <property type="component" value="Unassembled WGS sequence"/>
</dbReference>
<dbReference type="PANTHER" id="PTHR24198">
    <property type="entry name" value="ANKYRIN REPEAT AND PROTEIN KINASE DOMAIN-CONTAINING PROTEIN"/>
    <property type="match status" value="1"/>
</dbReference>
<gene>
    <name evidence="4" type="ORF">Ae201684_012371</name>
</gene>
<name>A0A6G0WSB9_9STRA</name>
<feature type="repeat" description="ANK" evidence="3">
    <location>
        <begin position="1168"/>
        <end position="1201"/>
    </location>
</feature>
<feature type="repeat" description="ANK" evidence="3">
    <location>
        <begin position="1053"/>
        <end position="1075"/>
    </location>
</feature>
<feature type="repeat" description="ANK" evidence="3">
    <location>
        <begin position="226"/>
        <end position="258"/>
    </location>
</feature>
<dbReference type="InterPro" id="IPR036770">
    <property type="entry name" value="Ankyrin_rpt-contain_sf"/>
</dbReference>